<organism evidence="2 3">
    <name type="scientific">Marinithermofilum abyssi</name>
    <dbReference type="NCBI Taxonomy" id="1571185"/>
    <lineage>
        <taxon>Bacteria</taxon>
        <taxon>Bacillati</taxon>
        <taxon>Bacillota</taxon>
        <taxon>Bacilli</taxon>
        <taxon>Bacillales</taxon>
        <taxon>Thermoactinomycetaceae</taxon>
        <taxon>Marinithermofilum</taxon>
    </lineage>
</organism>
<protein>
    <recommendedName>
        <fullName evidence="4">MYXO-CTERM domain-containing protein</fullName>
    </recommendedName>
</protein>
<dbReference type="NCBIfam" id="NF041742">
    <property type="entry name" value="WGxxGxxG_fam"/>
    <property type="match status" value="1"/>
</dbReference>
<dbReference type="AlphaFoldDB" id="A0A8J2YEB7"/>
<name>A0A8J2YEB7_9BACL</name>
<evidence type="ECO:0000313" key="2">
    <source>
        <dbReference type="EMBL" id="GGE28019.1"/>
    </source>
</evidence>
<feature type="transmembrane region" description="Helical" evidence="1">
    <location>
        <begin position="100"/>
        <end position="118"/>
    </location>
</feature>
<evidence type="ECO:0000313" key="3">
    <source>
        <dbReference type="Proteomes" id="UP000625210"/>
    </source>
</evidence>
<dbReference type="Proteomes" id="UP000625210">
    <property type="component" value="Unassembled WGS sequence"/>
</dbReference>
<dbReference type="EMBL" id="BMHQ01000015">
    <property type="protein sequence ID" value="GGE28019.1"/>
    <property type="molecule type" value="Genomic_DNA"/>
</dbReference>
<evidence type="ECO:0000256" key="1">
    <source>
        <dbReference type="SAM" id="Phobius"/>
    </source>
</evidence>
<keyword evidence="3" id="KW-1185">Reference proteome</keyword>
<keyword evidence="1" id="KW-0812">Transmembrane</keyword>
<dbReference type="RefSeq" id="WP_229752040.1">
    <property type="nucleotide sequence ID" value="NZ_BMHQ01000015.1"/>
</dbReference>
<reference evidence="2" key="1">
    <citation type="journal article" date="2014" name="Int. J. Syst. Evol. Microbiol.">
        <title>Complete genome sequence of Corynebacterium casei LMG S-19264T (=DSM 44701T), isolated from a smear-ripened cheese.</title>
        <authorList>
            <consortium name="US DOE Joint Genome Institute (JGI-PGF)"/>
            <person name="Walter F."/>
            <person name="Albersmeier A."/>
            <person name="Kalinowski J."/>
            <person name="Ruckert C."/>
        </authorList>
    </citation>
    <scope>NUCLEOTIDE SEQUENCE</scope>
    <source>
        <strain evidence="2">CGMCC 1.15179</strain>
    </source>
</reference>
<comment type="caution">
    <text evidence="2">The sequence shown here is derived from an EMBL/GenBank/DDBJ whole genome shotgun (WGS) entry which is preliminary data.</text>
</comment>
<dbReference type="NCBIfam" id="NF038039">
    <property type="entry name" value="WGxxGxxG-CTERM"/>
    <property type="match status" value="1"/>
</dbReference>
<accession>A0A8J2YEB7</accession>
<proteinExistence type="predicted"/>
<keyword evidence="1" id="KW-1133">Transmembrane helix</keyword>
<feature type="transmembrane region" description="Helical" evidence="1">
    <location>
        <begin position="28"/>
        <end position="48"/>
    </location>
</feature>
<keyword evidence="1" id="KW-0472">Membrane</keyword>
<evidence type="ECO:0008006" key="4">
    <source>
        <dbReference type="Google" id="ProtNLM"/>
    </source>
</evidence>
<reference evidence="2" key="2">
    <citation type="submission" date="2020-09" db="EMBL/GenBank/DDBJ databases">
        <authorList>
            <person name="Sun Q."/>
            <person name="Zhou Y."/>
        </authorList>
    </citation>
    <scope>NUCLEOTIDE SEQUENCE</scope>
    <source>
        <strain evidence="2">CGMCC 1.15179</strain>
    </source>
</reference>
<sequence>MAGDQQKELMHYDEVFSVWKCVRGTKKWIVFVTVALTLSLGIQTFIMYPQAVAAIDVDQNGPMNNNRSDRILNKKRQQYYNYNERNVSNTVDAGINNNTSWEWIGLLGLLGLLGLRRLRDARGIWNMKPIVHGF</sequence>
<gene>
    <name evidence="2" type="ORF">GCM10011571_32680</name>
</gene>